<dbReference type="Proteomes" id="UP001157133">
    <property type="component" value="Unassembled WGS sequence"/>
</dbReference>
<organism evidence="4 5">
    <name type="scientific">Thalassotalea eurytherma</name>
    <dbReference type="NCBI Taxonomy" id="1144278"/>
    <lineage>
        <taxon>Bacteria</taxon>
        <taxon>Pseudomonadati</taxon>
        <taxon>Pseudomonadota</taxon>
        <taxon>Gammaproteobacteria</taxon>
        <taxon>Alteromonadales</taxon>
        <taxon>Colwelliaceae</taxon>
        <taxon>Thalassotalea</taxon>
    </lineage>
</organism>
<evidence type="ECO:0000313" key="5">
    <source>
        <dbReference type="Proteomes" id="UP001157133"/>
    </source>
</evidence>
<comment type="caution">
    <text evidence="4">The sequence shown here is derived from an EMBL/GenBank/DDBJ whole genome shotgun (WGS) entry which is preliminary data.</text>
</comment>
<keyword evidence="1 3" id="KW-0238">DNA-binding</keyword>
<proteinExistence type="predicted"/>
<name>A0ABQ6GYP8_9GAMM</name>
<accession>A0ABQ6GYP8</accession>
<evidence type="ECO:0000256" key="2">
    <source>
        <dbReference type="ARBA" id="ARBA00029558"/>
    </source>
</evidence>
<dbReference type="Pfam" id="PF00436">
    <property type="entry name" value="SSB"/>
    <property type="match status" value="2"/>
</dbReference>
<evidence type="ECO:0000313" key="4">
    <source>
        <dbReference type="EMBL" id="GLX80774.1"/>
    </source>
</evidence>
<dbReference type="SUPFAM" id="SSF50249">
    <property type="entry name" value="Nucleic acid-binding proteins"/>
    <property type="match status" value="2"/>
</dbReference>
<dbReference type="InterPro" id="IPR011344">
    <property type="entry name" value="ssDNA-bd"/>
</dbReference>
<dbReference type="PANTHER" id="PTHR10302">
    <property type="entry name" value="SINGLE-STRANDED DNA-BINDING PROTEIN"/>
    <property type="match status" value="1"/>
</dbReference>
<gene>
    <name evidence="4" type="ORF">theurythT_02260</name>
</gene>
<dbReference type="InterPro" id="IPR000424">
    <property type="entry name" value="Primosome_PriB/ssb"/>
</dbReference>
<dbReference type="CDD" id="cd04496">
    <property type="entry name" value="SSB_OBF"/>
    <property type="match status" value="1"/>
</dbReference>
<dbReference type="InterPro" id="IPR012340">
    <property type="entry name" value="NA-bd_OB-fold"/>
</dbReference>
<reference evidence="4 5" key="1">
    <citation type="submission" date="2023-03" db="EMBL/GenBank/DDBJ databases">
        <title>Draft genome sequence of Thalassotalea eurytherma JCM 18482T.</title>
        <authorList>
            <person name="Sawabe T."/>
        </authorList>
    </citation>
    <scope>NUCLEOTIDE SEQUENCE [LARGE SCALE GENOMIC DNA]</scope>
    <source>
        <strain evidence="4 5">JCM 18482</strain>
    </source>
</reference>
<evidence type="ECO:0000256" key="1">
    <source>
        <dbReference type="ARBA" id="ARBA00023125"/>
    </source>
</evidence>
<dbReference type="Gene3D" id="2.40.50.140">
    <property type="entry name" value="Nucleic acid-binding proteins"/>
    <property type="match status" value="2"/>
</dbReference>
<evidence type="ECO:0000256" key="3">
    <source>
        <dbReference type="PROSITE-ProRule" id="PRU00252"/>
    </source>
</evidence>
<dbReference type="PANTHER" id="PTHR10302:SF0">
    <property type="entry name" value="SINGLE-STRANDED DNA-BINDING PROTEIN, MITOCHONDRIAL"/>
    <property type="match status" value="1"/>
</dbReference>
<sequence length="216" mass="24071">MTASLGNHHLCKVTLLGNLVAKPEVRYFTNPVVAIAEITLATHSRWFDKASNQFKEWTDFHTIKVVGDIVEEALLYAEKGDVMLVHGYLLDSATSQRQIIHANFAQHFAKGYAQSINLVQLSGEVNAPIKLVTTNNNKQMAELSLAIRHQVVSPVSGKKQEFSLSRLVHVWGKQAEYLANNAQEGSQIVVEGKLSYQNDQQKTQFVEAKQTVVLKS</sequence>
<keyword evidence="5" id="KW-1185">Reference proteome</keyword>
<dbReference type="EMBL" id="BSSU01000001">
    <property type="protein sequence ID" value="GLX80774.1"/>
    <property type="molecule type" value="Genomic_DNA"/>
</dbReference>
<dbReference type="PROSITE" id="PS50935">
    <property type="entry name" value="SSB"/>
    <property type="match status" value="2"/>
</dbReference>
<dbReference type="RefSeq" id="WP_284206089.1">
    <property type="nucleotide sequence ID" value="NZ_BSSU01000001.1"/>
</dbReference>
<protein>
    <recommendedName>
        <fullName evidence="2">Plasmid-derived single-stranded DNA-binding protein</fullName>
    </recommendedName>
</protein>